<evidence type="ECO:0000313" key="1">
    <source>
        <dbReference type="EMBL" id="KAJ9125554.1"/>
    </source>
</evidence>
<comment type="caution">
    <text evidence="1">The sequence shown here is derived from an EMBL/GenBank/DDBJ whole genome shotgun (WGS) entry which is preliminary data.</text>
</comment>
<sequence>MSGKPKPKETNAFPQGKRNQDLLQRLNHLYQANTYLASVSHELAGGVSPAPVGCEANETPLSRNKARKARRRESREKADALAVVARRSNQRFKVMVKHNILHTDPSLKRSFCKGCNAICIPGLNARVRVRSSTVHGNKLITTCSTCSTTRTIPAPPTQPKTDLPAVSMCPSQLDVIAQEEQGPSAVVDRITKRRKLVRKMPFWRKEAPAPTDSVQEVNEAVHVDPRGKPVLLDSRPKESTTINNINPDLPNVEAISTASHNNATTSPSHPVERFDVHASAEAVFGTPSTIPPTAPSTSQVAKAPKQKQTKAQKQKGKSAADGDILEKQDGHHIWRGEVLVTGWGDLVEPRHPASSA</sequence>
<dbReference type="Proteomes" id="UP001243375">
    <property type="component" value="Unassembled WGS sequence"/>
</dbReference>
<reference evidence="1" key="1">
    <citation type="submission" date="2023-04" db="EMBL/GenBank/DDBJ databases">
        <title>Draft Genome sequencing of Naganishia species isolated from polar environments using Oxford Nanopore Technology.</title>
        <authorList>
            <person name="Leo P."/>
            <person name="Venkateswaran K."/>
        </authorList>
    </citation>
    <scope>NUCLEOTIDE SEQUENCE</scope>
    <source>
        <strain evidence="1">MNA-CCFEE 5425</strain>
    </source>
</reference>
<dbReference type="EMBL" id="JASBWU010000001">
    <property type="protein sequence ID" value="KAJ9125554.1"/>
    <property type="molecule type" value="Genomic_DNA"/>
</dbReference>
<organism evidence="1 2">
    <name type="scientific">Naganishia vaughanmartiniae</name>
    <dbReference type="NCBI Taxonomy" id="1424756"/>
    <lineage>
        <taxon>Eukaryota</taxon>
        <taxon>Fungi</taxon>
        <taxon>Dikarya</taxon>
        <taxon>Basidiomycota</taxon>
        <taxon>Agaricomycotina</taxon>
        <taxon>Tremellomycetes</taxon>
        <taxon>Filobasidiales</taxon>
        <taxon>Filobasidiaceae</taxon>
        <taxon>Naganishia</taxon>
    </lineage>
</organism>
<proteinExistence type="predicted"/>
<gene>
    <name evidence="1" type="ORF">QFC22_000516</name>
</gene>
<accession>A0ACC2XQ31</accession>
<protein>
    <submittedName>
        <fullName evidence="1">Uncharacterized protein</fullName>
    </submittedName>
</protein>
<keyword evidence="2" id="KW-1185">Reference proteome</keyword>
<name>A0ACC2XQ31_9TREE</name>
<evidence type="ECO:0000313" key="2">
    <source>
        <dbReference type="Proteomes" id="UP001243375"/>
    </source>
</evidence>